<feature type="transmembrane region" description="Helical" evidence="8">
    <location>
        <begin position="305"/>
        <end position="327"/>
    </location>
</feature>
<dbReference type="PANTHER" id="PTHR43124:SF3">
    <property type="entry name" value="CHLORAMPHENICOL EFFLUX PUMP RV0191"/>
    <property type="match status" value="1"/>
</dbReference>
<evidence type="ECO:0000256" key="3">
    <source>
        <dbReference type="ARBA" id="ARBA00022448"/>
    </source>
</evidence>
<feature type="transmembrane region" description="Helical" evidence="8">
    <location>
        <begin position="136"/>
        <end position="158"/>
    </location>
</feature>
<dbReference type="InterPro" id="IPR001958">
    <property type="entry name" value="Tet-R_TetA/multi-R_MdtG-like"/>
</dbReference>
<accession>A0ABS2WLC9</accession>
<keyword evidence="11" id="KW-1185">Reference proteome</keyword>
<evidence type="ECO:0000256" key="1">
    <source>
        <dbReference type="ARBA" id="ARBA00004651"/>
    </source>
</evidence>
<feature type="transmembrane region" description="Helical" evidence="8">
    <location>
        <begin position="164"/>
        <end position="186"/>
    </location>
</feature>
<dbReference type="InterPro" id="IPR036259">
    <property type="entry name" value="MFS_trans_sf"/>
</dbReference>
<feature type="transmembrane region" description="Helical" evidence="8">
    <location>
        <begin position="52"/>
        <end position="70"/>
    </location>
</feature>
<dbReference type="InterPro" id="IPR020846">
    <property type="entry name" value="MFS_dom"/>
</dbReference>
<dbReference type="CDD" id="cd17320">
    <property type="entry name" value="MFS_MdfA_MDR_like"/>
    <property type="match status" value="1"/>
</dbReference>
<evidence type="ECO:0000256" key="6">
    <source>
        <dbReference type="ARBA" id="ARBA00022989"/>
    </source>
</evidence>
<feature type="transmembrane region" description="Helical" evidence="8">
    <location>
        <begin position="77"/>
        <end position="100"/>
    </location>
</feature>
<dbReference type="NCBIfam" id="TIGR00710">
    <property type="entry name" value="efflux_Bcr_CflA"/>
    <property type="match status" value="1"/>
</dbReference>
<feature type="transmembrane region" description="Helical" evidence="8">
    <location>
        <begin position="339"/>
        <end position="362"/>
    </location>
</feature>
<comment type="caution">
    <text evidence="10">The sequence shown here is derived from an EMBL/GenBank/DDBJ whole genome shotgun (WGS) entry which is preliminary data.</text>
</comment>
<organism evidence="10 11">
    <name type="scientific">Polycladomyces zharkentensis</name>
    <dbReference type="NCBI Taxonomy" id="2807616"/>
    <lineage>
        <taxon>Bacteria</taxon>
        <taxon>Bacillati</taxon>
        <taxon>Bacillota</taxon>
        <taxon>Bacilli</taxon>
        <taxon>Bacillales</taxon>
        <taxon>Thermoactinomycetaceae</taxon>
        <taxon>Polycladomyces</taxon>
    </lineage>
</organism>
<comment type="caution">
    <text evidence="8">Lacks conserved residue(s) required for the propagation of feature annotation.</text>
</comment>
<evidence type="ECO:0000256" key="4">
    <source>
        <dbReference type="ARBA" id="ARBA00022475"/>
    </source>
</evidence>
<keyword evidence="5 8" id="KW-0812">Transmembrane</keyword>
<gene>
    <name evidence="10" type="ORF">JQC72_12560</name>
</gene>
<keyword evidence="4 8" id="KW-1003">Cell membrane</keyword>
<protein>
    <recommendedName>
        <fullName evidence="8">Bcr/CflA family efflux transporter</fullName>
    </recommendedName>
</protein>
<dbReference type="RefSeq" id="WP_205496160.1">
    <property type="nucleotide sequence ID" value="NZ_JAFHAP010000011.1"/>
</dbReference>
<feature type="transmembrane region" description="Helical" evidence="8">
    <location>
        <begin position="374"/>
        <end position="391"/>
    </location>
</feature>
<feature type="domain" description="Major facilitator superfamily (MFS) profile" evidence="9">
    <location>
        <begin position="12"/>
        <end position="394"/>
    </location>
</feature>
<feature type="transmembrane region" description="Helical" evidence="8">
    <location>
        <begin position="249"/>
        <end position="269"/>
    </location>
</feature>
<comment type="similarity">
    <text evidence="2 8">Belongs to the major facilitator superfamily. Bcr/CmlA family.</text>
</comment>
<dbReference type="PRINTS" id="PR01035">
    <property type="entry name" value="TCRTETA"/>
</dbReference>
<dbReference type="PROSITE" id="PS50850">
    <property type="entry name" value="MFS"/>
    <property type="match status" value="1"/>
</dbReference>
<evidence type="ECO:0000256" key="7">
    <source>
        <dbReference type="ARBA" id="ARBA00023136"/>
    </source>
</evidence>
<evidence type="ECO:0000256" key="5">
    <source>
        <dbReference type="ARBA" id="ARBA00022692"/>
    </source>
</evidence>
<evidence type="ECO:0000256" key="8">
    <source>
        <dbReference type="RuleBase" id="RU365088"/>
    </source>
</evidence>
<feature type="transmembrane region" description="Helical" evidence="8">
    <location>
        <begin position="106"/>
        <end position="124"/>
    </location>
</feature>
<feature type="transmembrane region" description="Helical" evidence="8">
    <location>
        <begin position="214"/>
        <end position="237"/>
    </location>
</feature>
<dbReference type="PANTHER" id="PTHR43124">
    <property type="entry name" value="PURINE EFFLUX PUMP PBUE"/>
    <property type="match status" value="1"/>
</dbReference>
<evidence type="ECO:0000313" key="11">
    <source>
        <dbReference type="Proteomes" id="UP001177120"/>
    </source>
</evidence>
<comment type="subcellular location">
    <subcellularLocation>
        <location evidence="1 8">Cell membrane</location>
        <topology evidence="1 8">Multi-pass membrane protein</topology>
    </subcellularLocation>
</comment>
<evidence type="ECO:0000259" key="9">
    <source>
        <dbReference type="PROSITE" id="PS50850"/>
    </source>
</evidence>
<keyword evidence="3 8" id="KW-0813">Transport</keyword>
<evidence type="ECO:0000313" key="10">
    <source>
        <dbReference type="EMBL" id="MBN2910329.1"/>
    </source>
</evidence>
<feature type="transmembrane region" description="Helical" evidence="8">
    <location>
        <begin position="281"/>
        <end position="299"/>
    </location>
</feature>
<dbReference type="EMBL" id="JAFHAP010000011">
    <property type="protein sequence ID" value="MBN2910329.1"/>
    <property type="molecule type" value="Genomic_DNA"/>
</dbReference>
<dbReference type="Pfam" id="PF07690">
    <property type="entry name" value="MFS_1"/>
    <property type="match status" value="1"/>
</dbReference>
<dbReference type="Proteomes" id="UP001177120">
    <property type="component" value="Unassembled WGS sequence"/>
</dbReference>
<keyword evidence="6 8" id="KW-1133">Transmembrane helix</keyword>
<reference evidence="10" key="1">
    <citation type="journal article" date="2024" name="Int. J. Syst. Evol. Microbiol.">
        <title>Polycladomyces zharkentensis sp. nov., a novel thermophilic cellulose- and starch-degrading member of the Bacillota from a geothermal aquifer in Kazakhstan.</title>
        <authorList>
            <person name="Mashzhan A."/>
            <person name="Kistaubayeva A."/>
            <person name="Javier-Lopez R."/>
            <person name="Bissenova U."/>
            <person name="Bissenbay A."/>
            <person name="Birkeland N.K."/>
        </authorList>
    </citation>
    <scope>NUCLEOTIDE SEQUENCE</scope>
    <source>
        <strain evidence="10">ZKZ2T</strain>
    </source>
</reference>
<keyword evidence="7 8" id="KW-0472">Membrane</keyword>
<sequence>MNRTKTRPQPLMLMLLIALVCLPQASIGLYTPSLPKMTAFFHTTQSQVQLTISLYAVGYAVSVLVCGILSDRFGRKPILIVGMTMYTVATGVALFAQSIVTLIVCRFFQALGGCCGTVIARLITKDVYQDHDQIRVLTCLSTAIAVTPAVAPVVGGALETLYGWHLSFAVLLVLSVCMLVVMCFGFSETHLNRNHQINLRTVFRSYGYLLTNRYFLAYCLALSLAWCAYFSFISYSPHVLQHLLGVSPVFYGVCFALVVVGYITGTTLTRKLSGKWGLDRMILYGSILSVVASLFLFVVNTFVGLSVAGIVLPMMVVMIGVGAIFPACHAAVMRPFPAIVGTASGLFFFIQMISGALCSFIVDQFEGRTQLPMVSAILLSSCLLFVSFYWLGWRKQDSEVRTAA</sequence>
<dbReference type="InterPro" id="IPR004812">
    <property type="entry name" value="Efflux_drug-R_Bcr/CmlA"/>
</dbReference>
<dbReference type="InterPro" id="IPR011701">
    <property type="entry name" value="MFS"/>
</dbReference>
<dbReference type="Gene3D" id="1.20.1720.10">
    <property type="entry name" value="Multidrug resistance protein D"/>
    <property type="match status" value="1"/>
</dbReference>
<name>A0ABS2WLC9_9BACL</name>
<proteinExistence type="inferred from homology"/>
<dbReference type="InterPro" id="IPR050189">
    <property type="entry name" value="MFS_Efflux_Transporters"/>
</dbReference>
<dbReference type="SUPFAM" id="SSF103473">
    <property type="entry name" value="MFS general substrate transporter"/>
    <property type="match status" value="1"/>
</dbReference>
<evidence type="ECO:0000256" key="2">
    <source>
        <dbReference type="ARBA" id="ARBA00006236"/>
    </source>
</evidence>